<evidence type="ECO:0000256" key="1">
    <source>
        <dbReference type="SAM" id="Phobius"/>
    </source>
</evidence>
<gene>
    <name evidence="2" type="ORF">D5R81_07055</name>
</gene>
<dbReference type="AlphaFoldDB" id="A0A3A6TUX2"/>
<keyword evidence="1" id="KW-0472">Membrane</keyword>
<feature type="transmembrane region" description="Helical" evidence="1">
    <location>
        <begin position="56"/>
        <end position="73"/>
    </location>
</feature>
<keyword evidence="1" id="KW-0812">Transmembrane</keyword>
<organism evidence="2 3">
    <name type="scientific">Parashewanella spongiae</name>
    <dbReference type="NCBI Taxonomy" id="342950"/>
    <lineage>
        <taxon>Bacteria</taxon>
        <taxon>Pseudomonadati</taxon>
        <taxon>Pseudomonadota</taxon>
        <taxon>Gammaproteobacteria</taxon>
        <taxon>Alteromonadales</taxon>
        <taxon>Shewanellaceae</taxon>
        <taxon>Parashewanella</taxon>
    </lineage>
</organism>
<evidence type="ECO:0000313" key="3">
    <source>
        <dbReference type="Proteomes" id="UP000273022"/>
    </source>
</evidence>
<feature type="transmembrane region" description="Helical" evidence="1">
    <location>
        <begin position="174"/>
        <end position="195"/>
    </location>
</feature>
<feature type="transmembrane region" description="Helical" evidence="1">
    <location>
        <begin position="147"/>
        <end position="168"/>
    </location>
</feature>
<sequence length="472" mass="53647">MMNIIRNLSLRPQIRTWGYYGSLISVLFLCLLSYQLSDFVESKHTEFISQVGSFTVVQYTLMALFMLLAWGLSSEKLRIKDYKTLLVVAITARVLLIDIDPYTSNDVDRYLFDGRIAYEGIDPYRVSHDDPQLTELRAQWQPPQEHAAYVTIYPPLALALFSLSASFGVDYAQLVWKLILLIASIATVFITALTLQHIGKLQHLPLIALSPLLIMETGVGLHLDTLSALAVSVVLFLWQKKRLAWCGIAIGVGMSLKVLPMMLLLPLIFIQRKLKMIGLLLICSFGTVAVIYSFTLLWGYHPVGSIGVFFEKWRFASPLFISLASFLSGIKIFSVILFIAAFVCSVIAYVTYSAQSVTKCDRNIVLVCMQLSLALPLLLSPVVFPWYLMPLIPLLALRPNIYLIIWTMLMPFTYEVLNAFLHNQQWQPAQWPVLLLGLFYLFTAYKVSHWLFTNRVEIMKSFSRSFSIINKK</sequence>
<dbReference type="OrthoDB" id="6400037at2"/>
<feature type="transmembrane region" description="Helical" evidence="1">
    <location>
        <begin position="401"/>
        <end position="421"/>
    </location>
</feature>
<evidence type="ECO:0000313" key="2">
    <source>
        <dbReference type="EMBL" id="RJY18062.1"/>
    </source>
</evidence>
<accession>A0A3A6TUX2</accession>
<feature type="transmembrane region" description="Helical" evidence="1">
    <location>
        <begin position="277"/>
        <end position="299"/>
    </location>
</feature>
<protein>
    <submittedName>
        <fullName evidence="2">DUF2029 domain-containing protein</fullName>
    </submittedName>
</protein>
<dbReference type="Pfam" id="PF26314">
    <property type="entry name" value="MptA_B_family"/>
    <property type="match status" value="1"/>
</dbReference>
<proteinExistence type="predicted"/>
<name>A0A3A6TUX2_9GAMM</name>
<keyword evidence="1" id="KW-1133">Transmembrane helix</keyword>
<feature type="transmembrane region" description="Helical" evidence="1">
    <location>
        <begin position="364"/>
        <end position="389"/>
    </location>
</feature>
<comment type="caution">
    <text evidence="2">The sequence shown here is derived from an EMBL/GenBank/DDBJ whole genome shotgun (WGS) entry which is preliminary data.</text>
</comment>
<feature type="transmembrane region" description="Helical" evidence="1">
    <location>
        <begin position="319"/>
        <end position="352"/>
    </location>
</feature>
<keyword evidence="3" id="KW-1185">Reference proteome</keyword>
<feature type="transmembrane region" description="Helical" evidence="1">
    <location>
        <begin position="433"/>
        <end position="452"/>
    </location>
</feature>
<feature type="transmembrane region" description="Helical" evidence="1">
    <location>
        <begin position="242"/>
        <end position="265"/>
    </location>
</feature>
<reference evidence="2 3" key="1">
    <citation type="submission" date="2018-09" db="EMBL/GenBank/DDBJ databases">
        <title>Phylogeny of the Shewanellaceae, and recommendation for two new genera, Pseudoshewanella and Parashewanella.</title>
        <authorList>
            <person name="Wang G."/>
        </authorList>
    </citation>
    <scope>NUCLEOTIDE SEQUENCE [LARGE SCALE GENOMIC DNA]</scope>
    <source>
        <strain evidence="2 3">KCTC 22492</strain>
    </source>
</reference>
<feature type="transmembrane region" description="Helical" evidence="1">
    <location>
        <begin position="207"/>
        <end position="236"/>
    </location>
</feature>
<feature type="transmembrane region" description="Helical" evidence="1">
    <location>
        <begin position="16"/>
        <end position="36"/>
    </location>
</feature>
<dbReference type="EMBL" id="QYYH01000033">
    <property type="protein sequence ID" value="RJY18062.1"/>
    <property type="molecule type" value="Genomic_DNA"/>
</dbReference>
<dbReference type="RefSeq" id="WP_121852951.1">
    <property type="nucleotide sequence ID" value="NZ_CP037952.1"/>
</dbReference>
<dbReference type="Proteomes" id="UP000273022">
    <property type="component" value="Unassembled WGS sequence"/>
</dbReference>